<dbReference type="Gene3D" id="3.90.950.10">
    <property type="match status" value="1"/>
</dbReference>
<evidence type="ECO:0000313" key="6">
    <source>
        <dbReference type="Proteomes" id="UP001500954"/>
    </source>
</evidence>
<dbReference type="Proteomes" id="UP001500954">
    <property type="component" value="Unassembled WGS sequence"/>
</dbReference>
<feature type="active site" description="Proton acceptor" evidence="4">
    <location>
        <position position="77"/>
    </location>
</feature>
<evidence type="ECO:0000256" key="1">
    <source>
        <dbReference type="ARBA" id="ARBA00001968"/>
    </source>
</evidence>
<dbReference type="SUPFAM" id="SSF52972">
    <property type="entry name" value="ITPase-like"/>
    <property type="match status" value="1"/>
</dbReference>
<dbReference type="EMBL" id="BAABCY010000099">
    <property type="protein sequence ID" value="GAA3584225.1"/>
    <property type="molecule type" value="Genomic_DNA"/>
</dbReference>
<comment type="function">
    <text evidence="4">Nucleoside triphosphate pyrophosphatase that hydrolyzes dTTP and UTP. May have a dual role in cell division arrest and in preventing the incorporation of modified nucleotides into cellular nucleic acids.</text>
</comment>
<organism evidence="5 6">
    <name type="scientific">Snuella lapsa</name>
    <dbReference type="NCBI Taxonomy" id="870481"/>
    <lineage>
        <taxon>Bacteria</taxon>
        <taxon>Pseudomonadati</taxon>
        <taxon>Bacteroidota</taxon>
        <taxon>Flavobacteriia</taxon>
        <taxon>Flavobacteriales</taxon>
        <taxon>Flavobacteriaceae</taxon>
        <taxon>Snuella</taxon>
    </lineage>
</organism>
<comment type="caution">
    <text evidence="5">The sequence shown here is derived from an EMBL/GenBank/DDBJ whole genome shotgun (WGS) entry which is preliminary data.</text>
</comment>
<comment type="catalytic activity">
    <reaction evidence="4">
        <text>UTP + H2O = UMP + diphosphate + H(+)</text>
        <dbReference type="Rhea" id="RHEA:29395"/>
        <dbReference type="ChEBI" id="CHEBI:15377"/>
        <dbReference type="ChEBI" id="CHEBI:15378"/>
        <dbReference type="ChEBI" id="CHEBI:33019"/>
        <dbReference type="ChEBI" id="CHEBI:46398"/>
        <dbReference type="ChEBI" id="CHEBI:57865"/>
        <dbReference type="EC" id="3.6.1.9"/>
    </reaction>
</comment>
<keyword evidence="6" id="KW-1185">Reference proteome</keyword>
<dbReference type="PANTHER" id="PTHR43213:SF5">
    <property type="entry name" value="BIFUNCTIONAL DTTP_UTP PYROPHOSPHATASE_METHYLTRANSFERASE PROTEIN-RELATED"/>
    <property type="match status" value="1"/>
</dbReference>
<dbReference type="RefSeq" id="WP_345007756.1">
    <property type="nucleotide sequence ID" value="NZ_BAABCY010000099.1"/>
</dbReference>
<comment type="catalytic activity">
    <reaction evidence="4">
        <text>dTTP + H2O = dTMP + diphosphate + H(+)</text>
        <dbReference type="Rhea" id="RHEA:28534"/>
        <dbReference type="ChEBI" id="CHEBI:15377"/>
        <dbReference type="ChEBI" id="CHEBI:15378"/>
        <dbReference type="ChEBI" id="CHEBI:33019"/>
        <dbReference type="ChEBI" id="CHEBI:37568"/>
        <dbReference type="ChEBI" id="CHEBI:63528"/>
        <dbReference type="EC" id="3.6.1.9"/>
    </reaction>
</comment>
<evidence type="ECO:0000256" key="4">
    <source>
        <dbReference type="HAMAP-Rule" id="MF_00528"/>
    </source>
</evidence>
<dbReference type="PIRSF" id="PIRSF006305">
    <property type="entry name" value="Maf"/>
    <property type="match status" value="1"/>
</dbReference>
<comment type="similarity">
    <text evidence="4">Belongs to the Maf family. YhdE subfamily.</text>
</comment>
<name>A0ABP6YJM1_9FLAO</name>
<feature type="site" description="Important for substrate specificity" evidence="4">
    <location>
        <position position="160"/>
    </location>
</feature>
<dbReference type="HAMAP" id="MF_00528">
    <property type="entry name" value="Maf"/>
    <property type="match status" value="1"/>
</dbReference>
<comment type="caution">
    <text evidence="4">Lacks conserved residue(s) required for the propagation of feature annotation.</text>
</comment>
<comment type="subcellular location">
    <subcellularLocation>
        <location evidence="4">Cytoplasm</location>
    </subcellularLocation>
</comment>
<evidence type="ECO:0000256" key="3">
    <source>
        <dbReference type="ARBA" id="ARBA00023080"/>
    </source>
</evidence>
<dbReference type="PANTHER" id="PTHR43213">
    <property type="entry name" value="BIFUNCTIONAL DTTP/UTP PYROPHOSPHATASE/METHYLTRANSFERASE PROTEIN-RELATED"/>
    <property type="match status" value="1"/>
</dbReference>
<dbReference type="InterPro" id="IPR029001">
    <property type="entry name" value="ITPase-like_fam"/>
</dbReference>
<keyword evidence="2 4" id="KW-0378">Hydrolase</keyword>
<sequence>MLSEKLKQHHIILASGSPRRQDFFKTLGLDFEIRLKPVKEEYPPRLTHFEISNYLAQLKALPFKSELKPNDILITSDTIVWHNNKALGKPLDETDAFNIIKLISNTTHEVITSVCFTTKAYQKTLYGNTKVTFKDLTDEEILYYIKTYKPFDKAGAYGIQEWIGQIGVTKIEGSYFNVMGLPTHLVYKTLNKIADDTIDAL</sequence>
<gene>
    <name evidence="5" type="ORF">GCM10022395_35390</name>
</gene>
<dbReference type="EC" id="3.6.1.9" evidence="4"/>
<feature type="site" description="Important for substrate specificity" evidence="4">
    <location>
        <position position="78"/>
    </location>
</feature>
<feature type="site" description="Important for substrate specificity" evidence="4">
    <location>
        <position position="19"/>
    </location>
</feature>
<accession>A0ABP6YJM1</accession>
<reference evidence="6" key="1">
    <citation type="journal article" date="2019" name="Int. J. Syst. Evol. Microbiol.">
        <title>The Global Catalogue of Microorganisms (GCM) 10K type strain sequencing project: providing services to taxonomists for standard genome sequencing and annotation.</title>
        <authorList>
            <consortium name="The Broad Institute Genomics Platform"/>
            <consortium name="The Broad Institute Genome Sequencing Center for Infectious Disease"/>
            <person name="Wu L."/>
            <person name="Ma J."/>
        </authorList>
    </citation>
    <scope>NUCLEOTIDE SEQUENCE [LARGE SCALE GENOMIC DNA]</scope>
    <source>
        <strain evidence="6">JCM 17111</strain>
    </source>
</reference>
<evidence type="ECO:0000313" key="5">
    <source>
        <dbReference type="EMBL" id="GAA3584225.1"/>
    </source>
</evidence>
<keyword evidence="4" id="KW-0963">Cytoplasm</keyword>
<dbReference type="NCBIfam" id="TIGR00172">
    <property type="entry name" value="maf"/>
    <property type="match status" value="1"/>
</dbReference>
<evidence type="ECO:0000256" key="2">
    <source>
        <dbReference type="ARBA" id="ARBA00022801"/>
    </source>
</evidence>
<proteinExistence type="inferred from homology"/>
<comment type="cofactor">
    <cofactor evidence="1 4">
        <name>a divalent metal cation</name>
        <dbReference type="ChEBI" id="CHEBI:60240"/>
    </cofactor>
</comment>
<keyword evidence="3 4" id="KW-0546">Nucleotide metabolism</keyword>
<dbReference type="InterPro" id="IPR003697">
    <property type="entry name" value="Maf-like"/>
</dbReference>
<dbReference type="Pfam" id="PF02545">
    <property type="entry name" value="Maf"/>
    <property type="match status" value="1"/>
</dbReference>
<protein>
    <recommendedName>
        <fullName evidence="4">dTTP/UTP pyrophosphatase</fullName>
        <shortName evidence="4">dTTPase/UTPase</shortName>
        <ecNumber evidence="4">3.6.1.9</ecNumber>
    </recommendedName>
    <alternativeName>
        <fullName evidence="4">Nucleoside triphosphate pyrophosphatase</fullName>
    </alternativeName>
    <alternativeName>
        <fullName evidence="4">Nucleotide pyrophosphatase</fullName>
        <shortName evidence="4">Nucleotide PPase</shortName>
    </alternativeName>
</protein>
<dbReference type="CDD" id="cd00555">
    <property type="entry name" value="Maf"/>
    <property type="match status" value="1"/>
</dbReference>